<accession>A0A9P4TXV5</accession>
<dbReference type="InterPro" id="IPR042231">
    <property type="entry name" value="Cho/carn_acyl_trans_2"/>
</dbReference>
<sequence length="505" mass="56430">MGEDCLLGLLQMDSLRQSLFLSSSFQRAVSIAVLKRHERLWLHSLAQVYVSPETLHRIGSDGGNKRFETKQLSQAFATTRVPGVHLDTLRTYPDSRHAVVWSKGKVFKIDIIDAQNNPVALDKLLWAIEQLLRQTSSDLPCADIVASFSTNMDRSEWATLRETVLELNSSSMYNLESAIVSIAMHDEEPDDENSRFKLAKASQNVYSDKTLGFSVFGRGGLAMRAEHAAVDAGLICYLINIVCEKIATLPTTFAPDRRSHNVEELRFGSLPSPSMKAIASSPVCSQYLSFSIEDDPKRLRFLRSKRLYNFALQLAFQATLWRFCPDTPISVLEPTALRGTGPAIGPGCVVLKRCIECLDDSTKKELILNELNVLLSRHAKFTGSWAPGMVSVESSVYLEDQIVLTYLGHVDETVLCVAGSGRFFGRLDDVEREMRSAFGRIVDIAHCAAPMLGPMSQSMNTRIDILLGLYKVRPESLFAGLGRLWYESTRLVVDLCVALWMRIRR</sequence>
<dbReference type="PANTHER" id="PTHR22589">
    <property type="entry name" value="CARNITINE O-ACYLTRANSFERASE"/>
    <property type="match status" value="1"/>
</dbReference>
<comment type="caution">
    <text evidence="4">The sequence shown here is derived from an EMBL/GenBank/DDBJ whole genome shotgun (WGS) entry which is preliminary data.</text>
</comment>
<keyword evidence="1 4" id="KW-0012">Acyltransferase</keyword>
<keyword evidence="5" id="KW-1185">Reference proteome</keyword>
<protein>
    <submittedName>
        <fullName evidence="4">CoA-dependent acyltransferase</fullName>
    </submittedName>
</protein>
<dbReference type="SUPFAM" id="SSF52777">
    <property type="entry name" value="CoA-dependent acyltransferases"/>
    <property type="match status" value="1"/>
</dbReference>
<dbReference type="InterPro" id="IPR039551">
    <property type="entry name" value="Cho/carn_acyl_trans"/>
</dbReference>
<feature type="active site" description="Proton acceptor" evidence="2">
    <location>
        <position position="227"/>
    </location>
</feature>
<evidence type="ECO:0000256" key="1">
    <source>
        <dbReference type="ARBA" id="ARBA00023315"/>
    </source>
</evidence>
<dbReference type="GO" id="GO:0008458">
    <property type="term" value="F:carnitine O-octanoyltransferase activity"/>
    <property type="evidence" value="ECO:0007669"/>
    <property type="project" value="TreeGrafter"/>
</dbReference>
<proteinExistence type="predicted"/>
<organism evidence="4 5">
    <name type="scientific">Tothia fuscella</name>
    <dbReference type="NCBI Taxonomy" id="1048955"/>
    <lineage>
        <taxon>Eukaryota</taxon>
        <taxon>Fungi</taxon>
        <taxon>Dikarya</taxon>
        <taxon>Ascomycota</taxon>
        <taxon>Pezizomycotina</taxon>
        <taxon>Dothideomycetes</taxon>
        <taxon>Pleosporomycetidae</taxon>
        <taxon>Venturiales</taxon>
        <taxon>Cylindrosympodiaceae</taxon>
        <taxon>Tothia</taxon>
    </lineage>
</organism>
<dbReference type="InterPro" id="IPR000542">
    <property type="entry name" value="Carn_acyl_trans"/>
</dbReference>
<feature type="domain" description="Choline/carnitine acyltransferase" evidence="3">
    <location>
        <begin position="51"/>
        <end position="268"/>
    </location>
</feature>
<gene>
    <name evidence="4" type="ORF">EJ08DRAFT_679504</name>
</gene>
<dbReference type="Proteomes" id="UP000800235">
    <property type="component" value="Unassembled WGS sequence"/>
</dbReference>
<dbReference type="PANTHER" id="PTHR22589:SF67">
    <property type="entry name" value="PEROXISOMAL CARNITINE O-OCTANOYLTRANSFERASE"/>
    <property type="match status" value="1"/>
</dbReference>
<dbReference type="OrthoDB" id="4356693at2759"/>
<evidence type="ECO:0000313" key="5">
    <source>
        <dbReference type="Proteomes" id="UP000800235"/>
    </source>
</evidence>
<dbReference type="EMBL" id="MU007042">
    <property type="protein sequence ID" value="KAF2429995.1"/>
    <property type="molecule type" value="Genomic_DNA"/>
</dbReference>
<evidence type="ECO:0000256" key="2">
    <source>
        <dbReference type="PIRSR" id="PIRSR600542-1"/>
    </source>
</evidence>
<keyword evidence="1 4" id="KW-0808">Transferase</keyword>
<dbReference type="Pfam" id="PF00755">
    <property type="entry name" value="Carn_acyltransf"/>
    <property type="match status" value="1"/>
</dbReference>
<evidence type="ECO:0000259" key="3">
    <source>
        <dbReference type="Pfam" id="PF00755"/>
    </source>
</evidence>
<dbReference type="Gene3D" id="3.30.559.70">
    <property type="entry name" value="Choline/Carnitine o-acyltransferase, domain 2"/>
    <property type="match status" value="1"/>
</dbReference>
<reference evidence="4" key="1">
    <citation type="journal article" date="2020" name="Stud. Mycol.">
        <title>101 Dothideomycetes genomes: a test case for predicting lifestyles and emergence of pathogens.</title>
        <authorList>
            <person name="Haridas S."/>
            <person name="Albert R."/>
            <person name="Binder M."/>
            <person name="Bloem J."/>
            <person name="Labutti K."/>
            <person name="Salamov A."/>
            <person name="Andreopoulos B."/>
            <person name="Baker S."/>
            <person name="Barry K."/>
            <person name="Bills G."/>
            <person name="Bluhm B."/>
            <person name="Cannon C."/>
            <person name="Castanera R."/>
            <person name="Culley D."/>
            <person name="Daum C."/>
            <person name="Ezra D."/>
            <person name="Gonzalez J."/>
            <person name="Henrissat B."/>
            <person name="Kuo A."/>
            <person name="Liang C."/>
            <person name="Lipzen A."/>
            <person name="Lutzoni F."/>
            <person name="Magnuson J."/>
            <person name="Mondo S."/>
            <person name="Nolan M."/>
            <person name="Ohm R."/>
            <person name="Pangilinan J."/>
            <person name="Park H.-J."/>
            <person name="Ramirez L."/>
            <person name="Alfaro M."/>
            <person name="Sun H."/>
            <person name="Tritt A."/>
            <person name="Yoshinaga Y."/>
            <person name="Zwiers L.-H."/>
            <person name="Turgeon B."/>
            <person name="Goodwin S."/>
            <person name="Spatafora J."/>
            <person name="Crous P."/>
            <person name="Grigoriev I."/>
        </authorList>
    </citation>
    <scope>NUCLEOTIDE SEQUENCE</scope>
    <source>
        <strain evidence="4">CBS 130266</strain>
    </source>
</reference>
<name>A0A9P4TXV5_9PEZI</name>
<dbReference type="GO" id="GO:0005777">
    <property type="term" value="C:peroxisome"/>
    <property type="evidence" value="ECO:0007669"/>
    <property type="project" value="TreeGrafter"/>
</dbReference>
<evidence type="ECO:0000313" key="4">
    <source>
        <dbReference type="EMBL" id="KAF2429995.1"/>
    </source>
</evidence>
<dbReference type="AlphaFoldDB" id="A0A9P4TXV5"/>